<evidence type="ECO:0000256" key="4">
    <source>
        <dbReference type="PROSITE-ProRule" id="PRU00332"/>
    </source>
</evidence>
<feature type="domain" description="RRM" evidence="6">
    <location>
        <begin position="224"/>
        <end position="317"/>
    </location>
</feature>
<dbReference type="InterPro" id="IPR036388">
    <property type="entry name" value="WH-like_DNA-bd_sf"/>
</dbReference>
<dbReference type="InterPro" id="IPR012677">
    <property type="entry name" value="Nucleotide-bd_a/b_plait_sf"/>
</dbReference>
<protein>
    <recommendedName>
        <fullName evidence="10">HTH La-type RNA-binding domain-containing protein</fullName>
    </recommendedName>
</protein>
<keyword evidence="2 4" id="KW-0694">RNA-binding</keyword>
<accession>A0A3N4J7I9</accession>
<feature type="region of interest" description="Disordered" evidence="5">
    <location>
        <begin position="183"/>
        <end position="208"/>
    </location>
</feature>
<dbReference type="Gene3D" id="3.30.70.330">
    <property type="match status" value="1"/>
</dbReference>
<dbReference type="SUPFAM" id="SSF54928">
    <property type="entry name" value="RNA-binding domain, RBD"/>
    <property type="match status" value="1"/>
</dbReference>
<keyword evidence="9" id="KW-1185">Reference proteome</keyword>
<dbReference type="PANTHER" id="PTHR22792">
    <property type="entry name" value="LUPUS LA PROTEIN-RELATED"/>
    <property type="match status" value="1"/>
</dbReference>
<reference evidence="8 9" key="1">
    <citation type="journal article" date="2018" name="Nat. Ecol. Evol.">
        <title>Pezizomycetes genomes reveal the molecular basis of ectomycorrhizal truffle lifestyle.</title>
        <authorList>
            <person name="Murat C."/>
            <person name="Payen T."/>
            <person name="Noel B."/>
            <person name="Kuo A."/>
            <person name="Morin E."/>
            <person name="Chen J."/>
            <person name="Kohler A."/>
            <person name="Krizsan K."/>
            <person name="Balestrini R."/>
            <person name="Da Silva C."/>
            <person name="Montanini B."/>
            <person name="Hainaut M."/>
            <person name="Levati E."/>
            <person name="Barry K.W."/>
            <person name="Belfiori B."/>
            <person name="Cichocki N."/>
            <person name="Clum A."/>
            <person name="Dockter R.B."/>
            <person name="Fauchery L."/>
            <person name="Guy J."/>
            <person name="Iotti M."/>
            <person name="Le Tacon F."/>
            <person name="Lindquist E.A."/>
            <person name="Lipzen A."/>
            <person name="Malagnac F."/>
            <person name="Mello A."/>
            <person name="Molinier V."/>
            <person name="Miyauchi S."/>
            <person name="Poulain J."/>
            <person name="Riccioni C."/>
            <person name="Rubini A."/>
            <person name="Sitrit Y."/>
            <person name="Splivallo R."/>
            <person name="Traeger S."/>
            <person name="Wang M."/>
            <person name="Zifcakova L."/>
            <person name="Wipf D."/>
            <person name="Zambonelli A."/>
            <person name="Paolocci F."/>
            <person name="Nowrousian M."/>
            <person name="Ottonello S."/>
            <person name="Baldrian P."/>
            <person name="Spatafora J.W."/>
            <person name="Henrissat B."/>
            <person name="Nagy L.G."/>
            <person name="Aury J.M."/>
            <person name="Wincker P."/>
            <person name="Grigoriev I.V."/>
            <person name="Bonfante P."/>
            <person name="Martin F.M."/>
        </authorList>
    </citation>
    <scope>NUCLEOTIDE SEQUENCE [LARGE SCALE GENOMIC DNA]</scope>
    <source>
        <strain evidence="8 9">120613-1</strain>
    </source>
</reference>
<evidence type="ECO:0000259" key="6">
    <source>
        <dbReference type="PROSITE" id="PS50102"/>
    </source>
</evidence>
<dbReference type="PROSITE" id="PS50961">
    <property type="entry name" value="HTH_LA"/>
    <property type="match status" value="1"/>
</dbReference>
<dbReference type="InterPro" id="IPR000504">
    <property type="entry name" value="RRM_dom"/>
</dbReference>
<dbReference type="GO" id="GO:1990904">
    <property type="term" value="C:ribonucleoprotein complex"/>
    <property type="evidence" value="ECO:0007669"/>
    <property type="project" value="InterPro"/>
</dbReference>
<dbReference type="GO" id="GO:0005634">
    <property type="term" value="C:nucleus"/>
    <property type="evidence" value="ECO:0007669"/>
    <property type="project" value="UniProtKB-SubCell"/>
</dbReference>
<keyword evidence="3" id="KW-0539">Nucleus</keyword>
<dbReference type="SMART" id="SM00360">
    <property type="entry name" value="RRM"/>
    <property type="match status" value="1"/>
</dbReference>
<dbReference type="InterPro" id="IPR036390">
    <property type="entry name" value="WH_DNA-bd_sf"/>
</dbReference>
<feature type="compositionally biased region" description="Basic and acidic residues" evidence="5">
    <location>
        <begin position="411"/>
        <end position="428"/>
    </location>
</feature>
<feature type="compositionally biased region" description="Basic and acidic residues" evidence="5">
    <location>
        <begin position="1"/>
        <end position="42"/>
    </location>
</feature>
<feature type="region of interest" description="Disordered" evidence="5">
    <location>
        <begin position="1"/>
        <end position="72"/>
    </location>
</feature>
<proteinExistence type="predicted"/>
<dbReference type="PANTHER" id="PTHR22792:SF140">
    <property type="entry name" value="ACHILLES, ISOFORM A"/>
    <property type="match status" value="1"/>
</dbReference>
<evidence type="ECO:0000256" key="2">
    <source>
        <dbReference type="ARBA" id="ARBA00022884"/>
    </source>
</evidence>
<feature type="compositionally biased region" description="Basic and acidic residues" evidence="5">
    <location>
        <begin position="363"/>
        <end position="375"/>
    </location>
</feature>
<feature type="domain" description="HTH La-type RNA-binding" evidence="7">
    <location>
        <begin position="88"/>
        <end position="177"/>
    </location>
</feature>
<dbReference type="Gene3D" id="1.10.10.10">
    <property type="entry name" value="Winged helix-like DNA-binding domain superfamily/Winged helix DNA-binding domain"/>
    <property type="match status" value="1"/>
</dbReference>
<dbReference type="Proteomes" id="UP000276215">
    <property type="component" value="Unassembled WGS sequence"/>
</dbReference>
<dbReference type="GO" id="GO:0006396">
    <property type="term" value="P:RNA processing"/>
    <property type="evidence" value="ECO:0007669"/>
    <property type="project" value="InterPro"/>
</dbReference>
<feature type="region of interest" description="Disordered" evidence="5">
    <location>
        <begin position="310"/>
        <end position="440"/>
    </location>
</feature>
<name>A0A3N4J7I9_9PEZI</name>
<feature type="compositionally biased region" description="Basic and acidic residues" evidence="5">
    <location>
        <begin position="53"/>
        <end position="72"/>
    </location>
</feature>
<dbReference type="InterPro" id="IPR006630">
    <property type="entry name" value="La_HTH"/>
</dbReference>
<evidence type="ECO:0000313" key="8">
    <source>
        <dbReference type="EMBL" id="RPA94145.1"/>
    </source>
</evidence>
<dbReference type="PROSITE" id="PS50102">
    <property type="entry name" value="RRM"/>
    <property type="match status" value="1"/>
</dbReference>
<dbReference type="Pfam" id="PF05383">
    <property type="entry name" value="La"/>
    <property type="match status" value="1"/>
</dbReference>
<comment type="subcellular location">
    <subcellularLocation>
        <location evidence="1">Nucleus</location>
    </subcellularLocation>
</comment>
<evidence type="ECO:0000313" key="9">
    <source>
        <dbReference type="Proteomes" id="UP000276215"/>
    </source>
</evidence>
<feature type="compositionally biased region" description="Polar residues" evidence="5">
    <location>
        <begin position="394"/>
        <end position="408"/>
    </location>
</feature>
<dbReference type="InterPro" id="IPR002344">
    <property type="entry name" value="Lupus_La"/>
</dbReference>
<dbReference type="SUPFAM" id="SSF46785">
    <property type="entry name" value="Winged helix' DNA-binding domain"/>
    <property type="match status" value="1"/>
</dbReference>
<organism evidence="8 9">
    <name type="scientific">Choiromyces venosus 120613-1</name>
    <dbReference type="NCBI Taxonomy" id="1336337"/>
    <lineage>
        <taxon>Eukaryota</taxon>
        <taxon>Fungi</taxon>
        <taxon>Dikarya</taxon>
        <taxon>Ascomycota</taxon>
        <taxon>Pezizomycotina</taxon>
        <taxon>Pezizomycetes</taxon>
        <taxon>Pezizales</taxon>
        <taxon>Tuberaceae</taxon>
        <taxon>Choiromyces</taxon>
    </lineage>
</organism>
<dbReference type="EMBL" id="ML120442">
    <property type="protein sequence ID" value="RPA94145.1"/>
    <property type="molecule type" value="Genomic_DNA"/>
</dbReference>
<sequence length="440" mass="49101">MGDEVVIEKPAEAVEAEVKQEEPVEQKPIEDAVEPVVEKQEEVSAEPVEESEDKSPAVEEKDSKTAEIKERFRLQKKKRENIKFDPTLLPESDDPTEIRKQVEFYFSDSNLPFDKFLFSLIGKDNRAVPLKLVCSFKRMRRFKSQEAILNALRESDTLVVAGDAGEETIQRKTPLVISEVGKKEGDAEIKDSKDNSHQRQPIPRQPWDADITGGRKFEDLTIPRSIYAKGFGAETPTTQIDLENFFAPYGPIASVRLRRTGTGIFKGSIFVEFKDEDLMAKFMALEEKPKWNDTDLQWLTKKAYCEGKIQDIRDGKIQPKIGPPRKSDNRSGQRGNNQRGKGGRGGRGAHGGRGNGRHHGNKDRRGNGGKGRDNRGGPPKIKTSSESKDGIPQIKTNDNTAATGNGSNNKRKAENGGEAHIDVKKIKQEQSSAQIKKEVV</sequence>
<evidence type="ECO:0000259" key="7">
    <source>
        <dbReference type="PROSITE" id="PS50961"/>
    </source>
</evidence>
<evidence type="ECO:0000256" key="3">
    <source>
        <dbReference type="ARBA" id="ARBA00023242"/>
    </source>
</evidence>
<dbReference type="CDD" id="cd12291">
    <property type="entry name" value="RRM1_La"/>
    <property type="match status" value="1"/>
</dbReference>
<dbReference type="OrthoDB" id="439993at2759"/>
<evidence type="ECO:0000256" key="1">
    <source>
        <dbReference type="ARBA" id="ARBA00004123"/>
    </source>
</evidence>
<dbReference type="GO" id="GO:0003729">
    <property type="term" value="F:mRNA binding"/>
    <property type="evidence" value="ECO:0007669"/>
    <property type="project" value="TreeGrafter"/>
</dbReference>
<dbReference type="SMART" id="SM00715">
    <property type="entry name" value="LA"/>
    <property type="match status" value="1"/>
</dbReference>
<feature type="compositionally biased region" description="Gly residues" evidence="5">
    <location>
        <begin position="343"/>
        <end position="354"/>
    </location>
</feature>
<feature type="compositionally biased region" description="Basic and acidic residues" evidence="5">
    <location>
        <begin position="183"/>
        <end position="197"/>
    </location>
</feature>
<dbReference type="InterPro" id="IPR045180">
    <property type="entry name" value="La_dom_prot"/>
</dbReference>
<dbReference type="InterPro" id="IPR035979">
    <property type="entry name" value="RBD_domain_sf"/>
</dbReference>
<feature type="compositionally biased region" description="Acidic residues" evidence="5">
    <location>
        <begin position="43"/>
        <end position="52"/>
    </location>
</feature>
<evidence type="ECO:0000256" key="5">
    <source>
        <dbReference type="SAM" id="MobiDB-lite"/>
    </source>
</evidence>
<dbReference type="STRING" id="1336337.A0A3N4J7I9"/>
<dbReference type="PRINTS" id="PR00302">
    <property type="entry name" value="LUPUSLA"/>
</dbReference>
<evidence type="ECO:0008006" key="10">
    <source>
        <dbReference type="Google" id="ProtNLM"/>
    </source>
</evidence>
<dbReference type="Pfam" id="PF00076">
    <property type="entry name" value="RRM_1"/>
    <property type="match status" value="1"/>
</dbReference>
<gene>
    <name evidence="8" type="ORF">L873DRAFT_1793157</name>
</gene>
<dbReference type="AlphaFoldDB" id="A0A3N4J7I9"/>